<evidence type="ECO:0000313" key="3">
    <source>
        <dbReference type="Proteomes" id="UP000006757"/>
    </source>
</evidence>
<sequence>MGFLSFTRKRKTSEHPGQSPPKRSFSSFSLRPRSFFDSNEPPTKLEPAVPRPRQRATARDTRERAALLHDLNANYFSQSLPSGTRGNRGATFHPGASGGGMDWRLGATAAEATGAEAEEASRGEFAAFMARNGLDSDEDSEEELLPPPPTRRAPRADGRPIGLGEFGRHSMFDAPCAPVEPLSKVPTNASLVLPPGAMHPTPPRIDFAAEVFRPIDWGFKKRNAAMVSYYI</sequence>
<feature type="region of interest" description="Disordered" evidence="1">
    <location>
        <begin position="133"/>
        <end position="158"/>
    </location>
</feature>
<accession>K1WEA5</accession>
<comment type="caution">
    <text evidence="2">The sequence shown here is derived from an EMBL/GenBank/DDBJ whole genome shotgun (WGS) entry which is preliminary data.</text>
</comment>
<reference evidence="2 3" key="1">
    <citation type="journal article" date="2012" name="Eukaryot. Cell">
        <title>Genome sequence of the Trichosporon asahii environmental strain CBS 8904.</title>
        <authorList>
            <person name="Yang R.Y."/>
            <person name="Li H.T."/>
            <person name="Zhu H."/>
            <person name="Zhou G.P."/>
            <person name="Wang M."/>
            <person name="Wang L."/>
        </authorList>
    </citation>
    <scope>NUCLEOTIDE SEQUENCE [LARGE SCALE GENOMIC DNA]</scope>
    <source>
        <strain evidence="2 3">CBS 8904</strain>
    </source>
</reference>
<name>K1WEA5_TRIAC</name>
<organism evidence="2 3">
    <name type="scientific">Trichosporon asahii var. asahii (strain CBS 8904)</name>
    <name type="common">Yeast</name>
    <dbReference type="NCBI Taxonomy" id="1220162"/>
    <lineage>
        <taxon>Eukaryota</taxon>
        <taxon>Fungi</taxon>
        <taxon>Dikarya</taxon>
        <taxon>Basidiomycota</taxon>
        <taxon>Agaricomycotina</taxon>
        <taxon>Tremellomycetes</taxon>
        <taxon>Trichosporonales</taxon>
        <taxon>Trichosporonaceae</taxon>
        <taxon>Trichosporon</taxon>
    </lineage>
</organism>
<feature type="region of interest" description="Disordered" evidence="1">
    <location>
        <begin position="78"/>
        <end position="100"/>
    </location>
</feature>
<dbReference type="InParanoid" id="K1WEA5"/>
<protein>
    <submittedName>
        <fullName evidence="2">Uncharacterized protein</fullName>
    </submittedName>
</protein>
<evidence type="ECO:0000313" key="2">
    <source>
        <dbReference type="EMBL" id="EKC99953.1"/>
    </source>
</evidence>
<keyword evidence="3" id="KW-1185">Reference proteome</keyword>
<feature type="compositionally biased region" description="Acidic residues" evidence="1">
    <location>
        <begin position="135"/>
        <end position="144"/>
    </location>
</feature>
<dbReference type="HOGENOM" id="CLU_1205527_0_0_1"/>
<feature type="region of interest" description="Disordered" evidence="1">
    <location>
        <begin position="1"/>
        <end position="61"/>
    </location>
</feature>
<proteinExistence type="predicted"/>
<evidence type="ECO:0000256" key="1">
    <source>
        <dbReference type="SAM" id="MobiDB-lite"/>
    </source>
</evidence>
<gene>
    <name evidence="2" type="ORF">A1Q2_05777</name>
</gene>
<dbReference type="EMBL" id="AMBO01000355">
    <property type="protein sequence ID" value="EKC99953.1"/>
    <property type="molecule type" value="Genomic_DNA"/>
</dbReference>
<dbReference type="Proteomes" id="UP000006757">
    <property type="component" value="Unassembled WGS sequence"/>
</dbReference>
<dbReference type="AlphaFoldDB" id="K1WEA5"/>
<feature type="compositionally biased region" description="Low complexity" evidence="1">
    <location>
        <begin position="20"/>
        <end position="38"/>
    </location>
</feature>